<dbReference type="RefSeq" id="WP_230549395.1">
    <property type="nucleotide sequence ID" value="NZ_JAJISD010000001.1"/>
</dbReference>
<comment type="caution">
    <text evidence="1">The sequence shown here is derived from an EMBL/GenBank/DDBJ whole genome shotgun (WGS) entry which is preliminary data.</text>
</comment>
<evidence type="ECO:0000313" key="1">
    <source>
        <dbReference type="EMBL" id="MCC8428199.1"/>
    </source>
</evidence>
<accession>A0ABS8KQ52</accession>
<proteinExistence type="predicted"/>
<protein>
    <submittedName>
        <fullName evidence="1">Uncharacterized protein</fullName>
    </submittedName>
</protein>
<reference evidence="1 2" key="1">
    <citation type="submission" date="2021-11" db="EMBL/GenBank/DDBJ databases">
        <authorList>
            <person name="Lee D.-H."/>
            <person name="Kim S.-B."/>
        </authorList>
    </citation>
    <scope>NUCLEOTIDE SEQUENCE [LARGE SCALE GENOMIC DNA]</scope>
    <source>
        <strain evidence="1 2">KCTC 52223</strain>
    </source>
</reference>
<gene>
    <name evidence="1" type="ORF">LJ725_04430</name>
</gene>
<dbReference type="Proteomes" id="UP001198862">
    <property type="component" value="Unassembled WGS sequence"/>
</dbReference>
<sequence>MMTITFALLLAAFVLGLSGRSRPAIACLFLSSIMAIGLFLWEIYSPDYGFRMPWLQVELRHAVPAGIG</sequence>
<keyword evidence="2" id="KW-1185">Reference proteome</keyword>
<dbReference type="EMBL" id="JAJISD010000001">
    <property type="protein sequence ID" value="MCC8428199.1"/>
    <property type="molecule type" value="Genomic_DNA"/>
</dbReference>
<evidence type="ECO:0000313" key="2">
    <source>
        <dbReference type="Proteomes" id="UP001198862"/>
    </source>
</evidence>
<organism evidence="1 2">
    <name type="scientific">Reyranella aquatilis</name>
    <dbReference type="NCBI Taxonomy" id="2035356"/>
    <lineage>
        <taxon>Bacteria</taxon>
        <taxon>Pseudomonadati</taxon>
        <taxon>Pseudomonadota</taxon>
        <taxon>Alphaproteobacteria</taxon>
        <taxon>Hyphomicrobiales</taxon>
        <taxon>Reyranellaceae</taxon>
        <taxon>Reyranella</taxon>
    </lineage>
</organism>
<name>A0ABS8KQ52_9HYPH</name>